<proteinExistence type="predicted"/>
<evidence type="ECO:0000313" key="1">
    <source>
        <dbReference type="EMBL" id="CNU81882.1"/>
    </source>
</evidence>
<evidence type="ECO:0000313" key="2">
    <source>
        <dbReference type="Proteomes" id="UP000039541"/>
    </source>
</evidence>
<reference evidence="1 2" key="1">
    <citation type="submission" date="2015-03" db="EMBL/GenBank/DDBJ databases">
        <authorList>
            <consortium name="Pathogen Informatics"/>
        </authorList>
    </citation>
    <scope>NUCLEOTIDE SEQUENCE [LARGE SCALE GENOMIC DNA]</scope>
    <source>
        <strain evidence="1 2">3476</strain>
    </source>
</reference>
<dbReference type="Proteomes" id="UP000039541">
    <property type="component" value="Unassembled WGS sequence"/>
</dbReference>
<dbReference type="EMBL" id="CQPC01000058">
    <property type="protein sequence ID" value="CNU81882.1"/>
    <property type="molecule type" value="Genomic_DNA"/>
</dbReference>
<name>A0A655DQN8_SALET</name>
<sequence>MINPYSRVVPRFASKIVAIAVGPGCGGRKQCVTDKAATIGTPTYSNGSPDEATIVKTSGNSSTNPTSKNIARPTISPVITSAHCTRFLPNVLMSVVAMRCAAPVSEINLPSIAPKPRIMASPPRVPPIPFCMECRTSCAPIPSANPTTAATRTRAIKPLTLKPIIKTNSSATPAAIIINGIFVSLISAKIAALTRCVAFPWSDGNQHTAIDKQQMSVNKVGGF</sequence>
<dbReference type="AlphaFoldDB" id="A0A655DQN8"/>
<protein>
    <submittedName>
        <fullName evidence="1">Uncharacterized protein</fullName>
    </submittedName>
</protein>
<organism evidence="1 2">
    <name type="scientific">Salmonella enterica subsp. enterica serovar Bovismorbificans</name>
    <dbReference type="NCBI Taxonomy" id="58097"/>
    <lineage>
        <taxon>Bacteria</taxon>
        <taxon>Pseudomonadati</taxon>
        <taxon>Pseudomonadota</taxon>
        <taxon>Gammaproteobacteria</taxon>
        <taxon>Enterobacterales</taxon>
        <taxon>Enterobacteriaceae</taxon>
        <taxon>Salmonella</taxon>
    </lineage>
</organism>
<gene>
    <name evidence="1" type="ORF">ERS008202_03608</name>
</gene>
<accession>A0A655DQN8</accession>